<evidence type="ECO:0000313" key="3">
    <source>
        <dbReference type="Proteomes" id="UP000314294"/>
    </source>
</evidence>
<protein>
    <submittedName>
        <fullName evidence="2">Pregnancy zone protein</fullName>
    </submittedName>
</protein>
<organism evidence="2 3">
    <name type="scientific">Liparis tanakae</name>
    <name type="common">Tanaka's snailfish</name>
    <dbReference type="NCBI Taxonomy" id="230148"/>
    <lineage>
        <taxon>Eukaryota</taxon>
        <taxon>Metazoa</taxon>
        <taxon>Chordata</taxon>
        <taxon>Craniata</taxon>
        <taxon>Vertebrata</taxon>
        <taxon>Euteleostomi</taxon>
        <taxon>Actinopterygii</taxon>
        <taxon>Neopterygii</taxon>
        <taxon>Teleostei</taxon>
        <taxon>Neoteleostei</taxon>
        <taxon>Acanthomorphata</taxon>
        <taxon>Eupercaria</taxon>
        <taxon>Perciformes</taxon>
        <taxon>Cottioidei</taxon>
        <taxon>Cottales</taxon>
        <taxon>Liparidae</taxon>
        <taxon>Liparis</taxon>
    </lineage>
</organism>
<evidence type="ECO:0000256" key="1">
    <source>
        <dbReference type="SAM" id="SignalP"/>
    </source>
</evidence>
<accession>A0A4Z2EE88</accession>
<dbReference type="AlphaFoldDB" id="A0A4Z2EE88"/>
<gene>
    <name evidence="2" type="primary">Pzp</name>
    <name evidence="2" type="ORF">EYF80_062779</name>
</gene>
<evidence type="ECO:0000313" key="2">
    <source>
        <dbReference type="EMBL" id="TNN27078.1"/>
    </source>
</evidence>
<dbReference type="Proteomes" id="UP000314294">
    <property type="component" value="Unassembled WGS sequence"/>
</dbReference>
<proteinExistence type="predicted"/>
<name>A0A4Z2EE88_9TELE</name>
<keyword evidence="3" id="KW-1185">Reference proteome</keyword>
<dbReference type="OrthoDB" id="8945654at2759"/>
<feature type="chain" id="PRO_5021333573" evidence="1">
    <location>
        <begin position="19"/>
        <end position="91"/>
    </location>
</feature>
<reference evidence="2 3" key="1">
    <citation type="submission" date="2019-03" db="EMBL/GenBank/DDBJ databases">
        <title>First draft genome of Liparis tanakae, snailfish: a comprehensive survey of snailfish specific genes.</title>
        <authorList>
            <person name="Kim W."/>
            <person name="Song I."/>
            <person name="Jeong J.-H."/>
            <person name="Kim D."/>
            <person name="Kim S."/>
            <person name="Ryu S."/>
            <person name="Song J.Y."/>
            <person name="Lee S.K."/>
        </authorList>
    </citation>
    <scope>NUCLEOTIDE SEQUENCE [LARGE SCALE GENOMIC DNA]</scope>
    <source>
        <tissue evidence="2">Muscle</tissue>
    </source>
</reference>
<keyword evidence="1" id="KW-0732">Signal</keyword>
<comment type="caution">
    <text evidence="2">The sequence shown here is derived from an EMBL/GenBank/DDBJ whole genome shotgun (WGS) entry which is preliminary data.</text>
</comment>
<feature type="signal peptide" evidence="1">
    <location>
        <begin position="1"/>
        <end position="18"/>
    </location>
</feature>
<sequence>MWTWTLFFSWMFVGRAAAGPQYMVAIPATLESGAETKLCASLLQPNETLVMVITLKSSEENTTLFKQASNKDFHSCTQFTVSTIRTLTEIT</sequence>
<dbReference type="EMBL" id="SRLO01008933">
    <property type="protein sequence ID" value="TNN27078.1"/>
    <property type="molecule type" value="Genomic_DNA"/>
</dbReference>